<sequence>MKNAKKQLTTYEQLIANLQNDPDKVVFHKKISVRAAIVEIKKDFGDQVFTKRNLKEIIEVRYPELEPVDMGNLDVSIDRASEHIECIQKAEQNIYRFKHDT</sequence>
<accession>A0AAT9FN61</accession>
<dbReference type="AlphaFoldDB" id="A0AAT9FN61"/>
<proteinExistence type="predicted"/>
<dbReference type="EMBL" id="AP026866">
    <property type="protein sequence ID" value="BDS07351.1"/>
    <property type="molecule type" value="Genomic_DNA"/>
</dbReference>
<protein>
    <submittedName>
        <fullName evidence="1">Uncharacterized protein</fullName>
    </submittedName>
</protein>
<name>A0AAT9FN61_9BACT</name>
<organism evidence="1">
    <name type="scientific">Oceaniferula spumae</name>
    <dbReference type="NCBI Taxonomy" id="2979115"/>
    <lineage>
        <taxon>Bacteria</taxon>
        <taxon>Pseudomonadati</taxon>
        <taxon>Verrucomicrobiota</taxon>
        <taxon>Verrucomicrobiia</taxon>
        <taxon>Verrucomicrobiales</taxon>
        <taxon>Verrucomicrobiaceae</taxon>
        <taxon>Oceaniferula</taxon>
    </lineage>
</organism>
<gene>
    <name evidence="1" type="ORF">NT6N_23910</name>
</gene>
<dbReference type="KEGG" id="osu:NT6N_23910"/>
<evidence type="ECO:0000313" key="1">
    <source>
        <dbReference type="EMBL" id="BDS07351.1"/>
    </source>
</evidence>
<reference evidence="1" key="1">
    <citation type="submission" date="2024-07" db="EMBL/GenBank/DDBJ databases">
        <title>Complete genome sequence of Verrucomicrobiaceae bacterium NT6N.</title>
        <authorList>
            <person name="Huang C."/>
            <person name="Takami H."/>
            <person name="Hamasaki K."/>
        </authorList>
    </citation>
    <scope>NUCLEOTIDE SEQUENCE</scope>
    <source>
        <strain evidence="1">NT6N</strain>
    </source>
</reference>